<feature type="transmembrane region" description="Helical" evidence="2">
    <location>
        <begin position="167"/>
        <end position="188"/>
    </location>
</feature>
<evidence type="ECO:0000256" key="1">
    <source>
        <dbReference type="SAM" id="MobiDB-lite"/>
    </source>
</evidence>
<reference evidence="3" key="1">
    <citation type="submission" date="2006-10" db="EMBL/GenBank/DDBJ databases">
        <authorList>
            <person name="Amadeo P."/>
            <person name="Zhao Q."/>
            <person name="Wortman J."/>
            <person name="Fraser-Liggett C."/>
            <person name="Carlton J."/>
        </authorList>
    </citation>
    <scope>NUCLEOTIDE SEQUENCE</scope>
    <source>
        <strain evidence="3">G3</strain>
    </source>
</reference>
<dbReference type="EMBL" id="DS113232">
    <property type="protein sequence ID" value="EAY17309.1"/>
    <property type="molecule type" value="Genomic_DNA"/>
</dbReference>
<keyword evidence="4" id="KW-1185">Reference proteome</keyword>
<organism evidence="3 4">
    <name type="scientific">Trichomonas vaginalis (strain ATCC PRA-98 / G3)</name>
    <dbReference type="NCBI Taxonomy" id="412133"/>
    <lineage>
        <taxon>Eukaryota</taxon>
        <taxon>Metamonada</taxon>
        <taxon>Parabasalia</taxon>
        <taxon>Trichomonadida</taxon>
        <taxon>Trichomonadidae</taxon>
        <taxon>Trichomonas</taxon>
    </lineage>
</organism>
<protein>
    <submittedName>
        <fullName evidence="3">Uncharacterized protein</fullName>
    </submittedName>
</protein>
<dbReference type="RefSeq" id="XP_001329532.1">
    <property type="nucleotide sequence ID" value="XM_001329497.1"/>
</dbReference>
<feature type="compositionally biased region" description="Low complexity" evidence="1">
    <location>
        <begin position="350"/>
        <end position="376"/>
    </location>
</feature>
<dbReference type="SMR" id="A2DQM5"/>
<dbReference type="VEuPathDB" id="TrichDB:TVAG_266720"/>
<evidence type="ECO:0000313" key="3">
    <source>
        <dbReference type="EMBL" id="EAY17309.1"/>
    </source>
</evidence>
<feature type="compositionally biased region" description="Basic residues" evidence="1">
    <location>
        <begin position="240"/>
        <end position="256"/>
    </location>
</feature>
<dbReference type="InParanoid" id="A2DQM5"/>
<keyword evidence="2" id="KW-0812">Transmembrane</keyword>
<dbReference type="VEuPathDB" id="TrichDB:TVAGG3_0591700"/>
<feature type="region of interest" description="Disordered" evidence="1">
    <location>
        <begin position="224"/>
        <end position="395"/>
    </location>
</feature>
<accession>A2DQM5</accession>
<proteinExistence type="predicted"/>
<feature type="compositionally biased region" description="Pro residues" evidence="1">
    <location>
        <begin position="310"/>
        <end position="322"/>
    </location>
</feature>
<feature type="transmembrane region" description="Helical" evidence="2">
    <location>
        <begin position="6"/>
        <end position="30"/>
    </location>
</feature>
<feature type="compositionally biased region" description="Basic and acidic residues" evidence="1">
    <location>
        <begin position="224"/>
        <end position="239"/>
    </location>
</feature>
<feature type="compositionally biased region" description="Low complexity" evidence="1">
    <location>
        <begin position="323"/>
        <end position="342"/>
    </location>
</feature>
<reference evidence="3" key="2">
    <citation type="journal article" date="2007" name="Science">
        <title>Draft genome sequence of the sexually transmitted pathogen Trichomonas vaginalis.</title>
        <authorList>
            <person name="Carlton J.M."/>
            <person name="Hirt R.P."/>
            <person name="Silva J.C."/>
            <person name="Delcher A.L."/>
            <person name="Schatz M."/>
            <person name="Zhao Q."/>
            <person name="Wortman J.R."/>
            <person name="Bidwell S.L."/>
            <person name="Alsmark U.C.M."/>
            <person name="Besteiro S."/>
            <person name="Sicheritz-Ponten T."/>
            <person name="Noel C.J."/>
            <person name="Dacks J.B."/>
            <person name="Foster P.G."/>
            <person name="Simillion C."/>
            <person name="Van de Peer Y."/>
            <person name="Miranda-Saavedra D."/>
            <person name="Barton G.J."/>
            <person name="Westrop G.D."/>
            <person name="Mueller S."/>
            <person name="Dessi D."/>
            <person name="Fiori P.L."/>
            <person name="Ren Q."/>
            <person name="Paulsen I."/>
            <person name="Zhang H."/>
            <person name="Bastida-Corcuera F.D."/>
            <person name="Simoes-Barbosa A."/>
            <person name="Brown M.T."/>
            <person name="Hayes R.D."/>
            <person name="Mukherjee M."/>
            <person name="Okumura C.Y."/>
            <person name="Schneider R."/>
            <person name="Smith A.J."/>
            <person name="Vanacova S."/>
            <person name="Villalvazo M."/>
            <person name="Haas B.J."/>
            <person name="Pertea M."/>
            <person name="Feldblyum T.V."/>
            <person name="Utterback T.R."/>
            <person name="Shu C.L."/>
            <person name="Osoegawa K."/>
            <person name="de Jong P.J."/>
            <person name="Hrdy I."/>
            <person name="Horvathova L."/>
            <person name="Zubacova Z."/>
            <person name="Dolezal P."/>
            <person name="Malik S.B."/>
            <person name="Logsdon J.M. Jr."/>
            <person name="Henze K."/>
            <person name="Gupta A."/>
            <person name="Wang C.C."/>
            <person name="Dunne R.L."/>
            <person name="Upcroft J.A."/>
            <person name="Upcroft P."/>
            <person name="White O."/>
            <person name="Salzberg S.L."/>
            <person name="Tang P."/>
            <person name="Chiu C.-H."/>
            <person name="Lee Y.-S."/>
            <person name="Embley T.M."/>
            <person name="Coombs G.H."/>
            <person name="Mottram J.C."/>
            <person name="Tachezy J."/>
            <person name="Fraser-Liggett C.M."/>
            <person name="Johnson P.J."/>
        </authorList>
    </citation>
    <scope>NUCLEOTIDE SEQUENCE [LARGE SCALE GENOMIC DNA]</scope>
    <source>
        <strain evidence="3">G3</strain>
    </source>
</reference>
<sequence>MSSGVKVAVIIIAVYAICGLIAFIIFCIAISKHPDRAIRFGCLFYCCYSRFPGFFSAAFDYYYIQQDHEADCAYPLAQYILSCWICECCGCCDLKWPFCPHERAICDDVLIHCDYCCGCTCKCKDDEHCCKEVCCFRISHDEHTRCRCLQCDEFCPLCTEGEYCFECFCAIFFFIPYILYSLAAYLLFPLTLLCVSCASGGNANKREKYFEENKDKIIEESEKRKAEYAKMTPEEAAKARKERRSQHNQLIMKKRQEKYEKQQRKLQGQTQQAAPQDFNQNQQQPGQYYIPPQQNGQQQPGQPAPYGYYAPPPQQPGQPPPYGYYVPPQQQPGQQPAPNAYYQPPPQQGAPPGYAYYYQYPQQPGQQPPQQYLQAPQQPPQPPQQPPENKNPESK</sequence>
<evidence type="ECO:0000313" key="4">
    <source>
        <dbReference type="Proteomes" id="UP000001542"/>
    </source>
</evidence>
<feature type="compositionally biased region" description="Pro residues" evidence="1">
    <location>
        <begin position="377"/>
        <end position="386"/>
    </location>
</feature>
<keyword evidence="2" id="KW-1133">Transmembrane helix</keyword>
<feature type="compositionally biased region" description="Low complexity" evidence="1">
    <location>
        <begin position="265"/>
        <end position="309"/>
    </location>
</feature>
<dbReference type="Proteomes" id="UP000001542">
    <property type="component" value="Unassembled WGS sequence"/>
</dbReference>
<evidence type="ECO:0000256" key="2">
    <source>
        <dbReference type="SAM" id="Phobius"/>
    </source>
</evidence>
<dbReference type="AlphaFoldDB" id="A2DQM5"/>
<dbReference type="KEGG" id="tva:4775326"/>
<keyword evidence="2" id="KW-0472">Membrane</keyword>
<name>A2DQM5_TRIV3</name>
<gene>
    <name evidence="3" type="ORF">TVAG_266720</name>
</gene>